<feature type="compositionally biased region" description="Polar residues" evidence="12">
    <location>
        <begin position="2306"/>
        <end position="2325"/>
    </location>
</feature>
<feature type="compositionally biased region" description="Basic and acidic residues" evidence="12">
    <location>
        <begin position="2862"/>
        <end position="2895"/>
    </location>
</feature>
<feature type="compositionally biased region" description="Polar residues" evidence="12">
    <location>
        <begin position="2345"/>
        <end position="2354"/>
    </location>
</feature>
<feature type="domain" description="C2H2-type" evidence="13">
    <location>
        <begin position="4039"/>
        <end position="4064"/>
    </location>
</feature>
<feature type="domain" description="C2H2-type" evidence="13">
    <location>
        <begin position="3220"/>
        <end position="3251"/>
    </location>
</feature>
<dbReference type="GO" id="GO:0008270">
    <property type="term" value="F:zinc ion binding"/>
    <property type="evidence" value="ECO:0007669"/>
    <property type="project" value="UniProtKB-KW"/>
</dbReference>
<feature type="compositionally biased region" description="Polar residues" evidence="12">
    <location>
        <begin position="1953"/>
        <end position="1968"/>
    </location>
</feature>
<dbReference type="GO" id="GO:0000978">
    <property type="term" value="F:RNA polymerase II cis-regulatory region sequence-specific DNA binding"/>
    <property type="evidence" value="ECO:0007669"/>
    <property type="project" value="TreeGrafter"/>
</dbReference>
<dbReference type="OrthoDB" id="8117402at2759"/>
<keyword evidence="8" id="KW-0804">Transcription</keyword>
<feature type="compositionally biased region" description="Polar residues" evidence="12">
    <location>
        <begin position="3603"/>
        <end position="3613"/>
    </location>
</feature>
<proteinExistence type="predicted"/>
<feature type="domain" description="C2H2-type" evidence="13">
    <location>
        <begin position="772"/>
        <end position="799"/>
    </location>
</feature>
<feature type="domain" description="C2H2-type" evidence="13">
    <location>
        <begin position="1311"/>
        <end position="1338"/>
    </location>
</feature>
<feature type="domain" description="C2H2-type" evidence="13">
    <location>
        <begin position="717"/>
        <end position="745"/>
    </location>
</feature>
<feature type="region of interest" description="Disordered" evidence="12">
    <location>
        <begin position="1537"/>
        <end position="1558"/>
    </location>
</feature>
<feature type="compositionally biased region" description="Basic and acidic residues" evidence="12">
    <location>
        <begin position="3114"/>
        <end position="3124"/>
    </location>
</feature>
<feature type="compositionally biased region" description="Polar residues" evidence="12">
    <location>
        <begin position="2665"/>
        <end position="2676"/>
    </location>
</feature>
<feature type="domain" description="C2H2-type" evidence="13">
    <location>
        <begin position="981"/>
        <end position="1008"/>
    </location>
</feature>
<feature type="compositionally biased region" description="Basic residues" evidence="12">
    <location>
        <begin position="2199"/>
        <end position="2209"/>
    </location>
</feature>
<feature type="domain" description="C2H2-type" evidence="13">
    <location>
        <begin position="1339"/>
        <end position="1367"/>
    </location>
</feature>
<dbReference type="Pfam" id="PF00096">
    <property type="entry name" value="zf-C2H2"/>
    <property type="match status" value="3"/>
</dbReference>
<keyword evidence="6" id="KW-0805">Transcription regulation</keyword>
<feature type="domain" description="C2H2-type" evidence="13">
    <location>
        <begin position="660"/>
        <end position="687"/>
    </location>
</feature>
<reference evidence="14" key="1">
    <citation type="submission" date="2014-05" db="EMBL/GenBank/DDBJ databases">
        <authorList>
            <person name="Chronopoulou M."/>
        </authorList>
    </citation>
    <scope>NUCLEOTIDE SEQUENCE</scope>
    <source>
        <tissue evidence="14">Whole organism</tissue>
    </source>
</reference>
<dbReference type="Pfam" id="PF12874">
    <property type="entry name" value="zf-met"/>
    <property type="match status" value="1"/>
</dbReference>
<name>A0A0K2TN69_LEPSM</name>
<evidence type="ECO:0000256" key="9">
    <source>
        <dbReference type="ARBA" id="ARBA00023242"/>
    </source>
</evidence>
<feature type="compositionally biased region" description="Basic and acidic residues" evidence="12">
    <location>
        <begin position="3439"/>
        <end position="3449"/>
    </location>
</feature>
<feature type="region of interest" description="Disordered" evidence="12">
    <location>
        <begin position="87"/>
        <end position="190"/>
    </location>
</feature>
<feature type="region of interest" description="Disordered" evidence="12">
    <location>
        <begin position="1"/>
        <end position="33"/>
    </location>
</feature>
<feature type="compositionally biased region" description="Polar residues" evidence="12">
    <location>
        <begin position="2506"/>
        <end position="2523"/>
    </location>
</feature>
<evidence type="ECO:0000256" key="4">
    <source>
        <dbReference type="ARBA" id="ARBA00022771"/>
    </source>
</evidence>
<feature type="region of interest" description="Disordered" evidence="12">
    <location>
        <begin position="2294"/>
        <end position="2408"/>
    </location>
</feature>
<dbReference type="EMBL" id="HACA01009914">
    <property type="protein sequence ID" value="CDW27275.1"/>
    <property type="molecule type" value="Transcribed_RNA"/>
</dbReference>
<evidence type="ECO:0000256" key="1">
    <source>
        <dbReference type="ARBA" id="ARBA00004123"/>
    </source>
</evidence>
<evidence type="ECO:0000256" key="12">
    <source>
        <dbReference type="SAM" id="MobiDB-lite"/>
    </source>
</evidence>
<feature type="compositionally biased region" description="Basic residues" evidence="12">
    <location>
        <begin position="3503"/>
        <end position="3516"/>
    </location>
</feature>
<dbReference type="PROSITE" id="PS00028">
    <property type="entry name" value="ZINC_FINGER_C2H2_1"/>
    <property type="match status" value="18"/>
</dbReference>
<feature type="domain" description="C2H2-type" evidence="13">
    <location>
        <begin position="1128"/>
        <end position="1156"/>
    </location>
</feature>
<comment type="subcellular location">
    <subcellularLocation>
        <location evidence="1">Nucleus</location>
    </subcellularLocation>
</comment>
<feature type="region of interest" description="Disordered" evidence="12">
    <location>
        <begin position="2945"/>
        <end position="3196"/>
    </location>
</feature>
<feature type="domain" description="C2H2-type" evidence="13">
    <location>
        <begin position="1032"/>
        <end position="1059"/>
    </location>
</feature>
<feature type="compositionally biased region" description="Low complexity" evidence="12">
    <location>
        <begin position="1773"/>
        <end position="1813"/>
    </location>
</feature>
<dbReference type="GO" id="GO:0005634">
    <property type="term" value="C:nucleus"/>
    <property type="evidence" value="ECO:0007669"/>
    <property type="project" value="UniProtKB-SubCell"/>
</dbReference>
<feature type="compositionally biased region" description="Polar residues" evidence="12">
    <location>
        <begin position="116"/>
        <end position="139"/>
    </location>
</feature>
<evidence type="ECO:0000256" key="10">
    <source>
        <dbReference type="PROSITE-ProRule" id="PRU00042"/>
    </source>
</evidence>
<evidence type="ECO:0000259" key="13">
    <source>
        <dbReference type="PROSITE" id="PS50157"/>
    </source>
</evidence>
<feature type="compositionally biased region" description="Basic and acidic residues" evidence="12">
    <location>
        <begin position="2784"/>
        <end position="2798"/>
    </location>
</feature>
<feature type="compositionally biased region" description="Polar residues" evidence="12">
    <location>
        <begin position="2173"/>
        <end position="2183"/>
    </location>
</feature>
<feature type="compositionally biased region" description="Low complexity" evidence="12">
    <location>
        <begin position="1855"/>
        <end position="1864"/>
    </location>
</feature>
<evidence type="ECO:0000256" key="6">
    <source>
        <dbReference type="ARBA" id="ARBA00023015"/>
    </source>
</evidence>
<feature type="region of interest" description="Disordered" evidence="12">
    <location>
        <begin position="2169"/>
        <end position="2243"/>
    </location>
</feature>
<dbReference type="InterPro" id="IPR013087">
    <property type="entry name" value="Znf_C2H2_type"/>
</dbReference>
<sequence>MEEVTAAAAAPKLSSEQEANSHDLKEQHSANDSSSILLASNSNCTETSMAASTSITPIITQPPIGCNSVSKSEEIFSSADGDGIFNDSSSRVHHLSNSNCSSGGGGGGSSMNNLNIKASTDQEQEHQQQTSLLSSPPRHTNNNNMNNSDDNNSSSTNEEDLNTSGEMSILSGSCSSSSSNNSSLNNSSKGENYTCQFCSRCYTDKNRFEIHVRFHTGETPYVCPICNKGFRDGKKMKIHVGRHTSSLTHKCHLCPRSFEGPRALNKHLLAHKMKNYISPKSNKINQLKTSTPAPLPNIPPPRPPSDSTISLTMDDLIQYAQPLPEMHESVLQEKLIEGAAKVVPVTMEEFKTDSEFPDLLDSMSSVQDTYAKMNSIPVSSSDSHVSTPISCSGLSGSTPTFTTLSGVEPEYPAHLALKPNITGGPPIVLARKSAAPPPPPKAKKDSSHGSSKSSSLSSSKHTLVSQNIKQQISTTPNVPVLVSKPEALVTALASEAVAQLAKAKINLPAGTCIVPASASQKNESQESLVANPAITTTSSVAVSDPKGGPPSTVPSQPMTITIQYKIYPDQKGEEPRTVSVKRDLADLIKETPARSSSQSSISSEKTVASPGVTPFPEINKVQIEPKKIDPAKETRPVITPAGNKYDVPTVVTGGYDLDNLMCTFCDRRFKNEKTLMGHMLNHFGVAPKMASCPECGLTLQKKSYARHLRLHGNIAPQVCTICKKEFREKRSLDKHIKVVHGGEQSYPCNYCPETFKTAIEQKNHVDSHVYQFECDICHLKFQKSESLNNHYKVHTGEKPFSCEICDKSFASEKVKRNHVLKHQGSLPHKCEVCYMTFQSKAHLVKHESSHTRQTQVISAKINTFLESFSASLENDMQVIGFDNAESSSGIVTSGGMIFPENLDEAAAEAAQIFQNDILQSDGDDLLVNESFPEKVIPIINTLSSSSTEEENIIHCSMCTAKLNSKRSYLIHLKRHVGLNTFKCKYCDKSFQSKFRLNRHLKNHAKEGSNITPPPSSPTGEKSTDDAQIFETIKCALCPKTFTDNESLQIHTISHFEDDSLIRSAAYQRKLRRRSLFRRSYRLRSLHRAKHISSLDLNNNVYNCTVCCVSLKRKTSLFIHKMKHGGKSWRCDSCGDLFSHSSKLNSHLLENHDMLKKDIRSKGLLKHSYIYKIWNNEEEPPKLSIQECEMEHYKSNLSNQECVDLGSNSFRTLEGPPPPIVVNATPVQGPTETTTMILQTPQISIPQPEVVSPVIQVLPVNVSDLYQGGNNISNVPLSAAAAAASMILQEKKSIHPGSRLIEDESMFDVSTLSCLACNKTFKNLRNFRVHKSRHQGTLNHKCPDCIKTFGGRAAINRHMIAIHGRELRVDEETNQAALSKQFYGSQSGYSNRQIVQVSSVCSSAQVVSTIDPLIIQSMEEGQEGEYHQPINISPEMMLQYQTVEPQIQSSAALPQITSEHVDKVLEPIPQSLQITPAVLDASVDNDPPQIMIPEILTPEPPNVSKESIPTTISVPISMPVLQKELLGNNEKLIDSNNISSKENQEHSPRSPTPPLSIDHHNTLEERKKGVISSVDLNIPERLNKELSQEESLKNDEKFNKILENVIRTESEISSSSVTHFASEIESASQQHSRCNDENEERENISRGVVAKNMPILDNTSEFSEDETAAAITVGVMEKDSSKEKDNETDNSIGQCKQIHGQQTDSNTQMDEVPSSPGELKIAYSIEEEDLSKSTKALSMKGILGSDEDSSSATDDTSTIAVPSNISKLTNLHASSSSSSNTSSSLGNSSSSSSNNNTSTSSSSSVSTMMDSSSSDVGLSEKTFNNSSVKVSIYNENDKDLIKDELCSSIVHRLESPESSDFSSPEVMPSVRFTRRSKRKSESFQPELNADFIEPPLLTSTPAAAIKEPSSVPTEKRRPGRPPKKQGSPFKLEAKVPSRKSQRKKEEQVHHEEQMASSDPVNNNKCLHSTSDSKSRDETPAVDIPEISSEDSSFESSSTPLRVTRNKKFHSLNAKTILQPEKKSSAALKAKAKKMPKGAAKTNKLSKLSCFMRIPRHVSSKSADPIDEQNNSRQSPPEKSKLSKSKNRLKIIEEACTTSHEMSTSANSLIDLKDNKSDTLSSDKFNETSDVSQNNVNLSEESTSLSLDKNEVAIDSKKEKQLDITQIHNPEVVNFKQTPNSISDTKNLKKESFEQQPLPIPKKKRGRKPKLSKQLPLSSDESQPLSGKQNKKMQHESQKIPANITKNTSNKLSCLGKTLKLSRSIENSVNDYKDNSILKDVVVSDIPDFGKKPNSSFVGKRATRSSRRTTIQQENEITLLKEQSINEESIPPLVDECMSSPKESESETNVGISSDKSNNDESLGIEEDNALEQSASIQKDDRRVDTDTPRKRKYRSKKDKEEEETDSSSLKNLSEIPFNASSLSKNSENLISTEIKGREVKHVEFKEISTGDDEIKKLNDNLLSFQEESARGETESRETSQSTESLSLSEDGNKEVLLSNEEDGAINDDNNTSNIKSSSHSLDLNESNKKFSVPQNEESKMINTNEQKNNGKYLNSIPQDRQHPELKEISVEALLTTYDEEKNNSKESKCLVNNIDNHMSEDATNIINEDCNRKTASSILVSQDKPCYKKRKRKKFEGPRRRSARSMGVINENQAPLDSGIKIKNGLKSSDSSNSDITNETKEDISSSTIFDQHPFSVTDSIVKCIQIISVSEKDDEFEDKVIEASVTTIETQCENLVPLHSDENLSEIDDFCIEEQLPIMSCRTTRSNSKLVLESVSPIKGNNSSREEDDIHSPSRLENDSSLPLDNISSSDCSTPNSASNLHKLTALPITESNSAEKHEQAYNSNTQTPVSDISESVPTVLDNKDKTVSDKKSIGSDETRIENNKDMNPINHHESSALSTPSYVEHLQEKESKTFNDDQDFLDLEDLDGEPPLLVIKPRILHRRKSEDPGNYVCDSTNHEKDPVKSLRVSPRRRRDKSEEKCRKEYDVEMTKEGPTSPSPMMEKRVSPRRYQKNEAPVPIKQESDIVRDISKKMDDSPSEITNNPSSIKRRGRKRKELTTTMIHDPSPPLLSELADDDKVKNMRTKSCSPGQPMQNNDSSLSENEGLISIIIPPEKRSRSKESSVVEEGLQPTKLTEVVITPPRRRRGRPSLKEKNSPGMASPVREEKMSTKKDMVSSENAEKEYSPGGGEFTKAVNPQRLNIPSTLFTATSDKRGKKVFSCTLCRKNFNRRDKINYHIFRDHNEHCSRKKEELKPRKKYRNIGRKIENFENDVSKLLEIIQEKRRLRRQVEFLSERGKDDDITRQKDQVSLVRKQEILLSKYRRKSDKKSNFVVSSSSLDPSCLKVSIKRLKRKHLSSETLENGKIRIFSSSKNGTYSSHNVSVKILKEGGDPPLDISSGISSCKGGSFEVGGKGKKRNGGGKESMLVNDEPPRKKRLQDGKIKKDINNKLGNKTAGSSPSRLIVIEETKCPQSVGKAPQTTGTFTNEYLTGKEEEQEKVVVKRRGRRKAGRRSSKACNKMNEEDLGLEEGTFADVMKTMMSSENCSGGGVGGKSERNNDDIVTQVPVTVVEEEKEEPERKNRRSCNAQKSCNKKGKKQNNTDDIMSSSSFQNEEEERQQQPSSTTTILTQSESSQLDGNADSLSTPSAEDLRTKKPQNKLAIIRRVFSTYTKKRKFVVVKYRKPLHTFMNLEEYLERIKRGEGLDKKTKLLSPLPPNEEEPSCSGTEFKMAQVDGTFDEDPPGHSPNPPPQTHFLILKRGMATTIGPPPPPPSPLIKTEVLKQDLYLNNQILTGEESIRESVSSIIANNYNMEFTNAEQEEEETNNFICSLCSQGMPTRKSYEAHLMRHKGLSFQCDRCPKAFKDKGDLDLHQRTQHTSSSSTPTTMIIKTEPSESTPPPPPPIFIMKQEPVLISPEEHADFSLPDALHLFDNASLMDSSDSAIHLSLDELPQFSQHDSTTSFDASPGFMDFVNEESSTTNGNSPCTSVPELRSESGTPGSLPPDDGEFPCTHCEKKFGNRRNLNSHMRRHTGDYKLFCDHCGKGFFTKSKLDSHRTKHTGK</sequence>
<accession>A0A0K2TN69</accession>
<evidence type="ECO:0000256" key="2">
    <source>
        <dbReference type="ARBA" id="ARBA00022723"/>
    </source>
</evidence>
<dbReference type="PANTHER" id="PTHR24384">
    <property type="entry name" value="FINGER PUTATIVE TRANSCRIPTION FACTOR FAMILY-RELATED"/>
    <property type="match status" value="1"/>
</dbReference>
<feature type="compositionally biased region" description="Polar residues" evidence="12">
    <location>
        <begin position="2841"/>
        <end position="2857"/>
    </location>
</feature>
<keyword evidence="3" id="KW-0677">Repeat</keyword>
<feature type="compositionally biased region" description="Low complexity" evidence="12">
    <location>
        <begin position="140"/>
        <end position="188"/>
    </location>
</feature>
<evidence type="ECO:0000256" key="7">
    <source>
        <dbReference type="ARBA" id="ARBA00023125"/>
    </source>
</evidence>
<keyword evidence="4 10" id="KW-0863">Zinc-finger</keyword>
<dbReference type="SMART" id="SM00355">
    <property type="entry name" value="ZnF_C2H2"/>
    <property type="match status" value="22"/>
</dbReference>
<feature type="domain" description="C2H2-type" evidence="13">
    <location>
        <begin position="249"/>
        <end position="276"/>
    </location>
</feature>
<feature type="coiled-coil region" evidence="11">
    <location>
        <begin position="3267"/>
        <end position="3297"/>
    </location>
</feature>
<keyword evidence="7" id="KW-0238">DNA-binding</keyword>
<feature type="domain" description="C2H2-type" evidence="13">
    <location>
        <begin position="221"/>
        <end position="248"/>
    </location>
</feature>
<feature type="domain" description="C2H2-type" evidence="13">
    <location>
        <begin position="193"/>
        <end position="220"/>
    </location>
</feature>
<keyword evidence="5" id="KW-0862">Zinc</keyword>
<feature type="compositionally biased region" description="Basic and acidic residues" evidence="12">
    <location>
        <begin position="3492"/>
        <end position="3502"/>
    </location>
</feature>
<dbReference type="Gene3D" id="3.30.160.60">
    <property type="entry name" value="Classic Zinc Finger"/>
    <property type="match status" value="10"/>
</dbReference>
<dbReference type="Pfam" id="PF13894">
    <property type="entry name" value="zf-C2H2_4"/>
    <property type="match status" value="1"/>
</dbReference>
<feature type="compositionally biased region" description="Polar residues" evidence="12">
    <location>
        <begin position="3451"/>
        <end position="3462"/>
    </location>
</feature>
<keyword evidence="9" id="KW-0539">Nucleus</keyword>
<feature type="compositionally biased region" description="Polar residues" evidence="12">
    <location>
        <begin position="3621"/>
        <end position="3649"/>
    </location>
</feature>
<feature type="domain" description="C2H2-type" evidence="13">
    <location>
        <begin position="828"/>
        <end position="855"/>
    </location>
</feature>
<feature type="compositionally biased region" description="Polar residues" evidence="12">
    <location>
        <begin position="3977"/>
        <end position="3989"/>
    </location>
</feature>
<feature type="domain" description="C2H2-type" evidence="13">
    <location>
        <begin position="1101"/>
        <end position="1128"/>
    </location>
</feature>
<feature type="domain" description="C2H2-type" evidence="13">
    <location>
        <begin position="3856"/>
        <end position="3884"/>
    </location>
</feature>
<organism evidence="14">
    <name type="scientific">Lepeophtheirus salmonis</name>
    <name type="common">Salmon louse</name>
    <name type="synonym">Caligus salmonis</name>
    <dbReference type="NCBI Taxonomy" id="72036"/>
    <lineage>
        <taxon>Eukaryota</taxon>
        <taxon>Metazoa</taxon>
        <taxon>Ecdysozoa</taxon>
        <taxon>Arthropoda</taxon>
        <taxon>Crustacea</taxon>
        <taxon>Multicrustacea</taxon>
        <taxon>Hexanauplia</taxon>
        <taxon>Copepoda</taxon>
        <taxon>Siphonostomatoida</taxon>
        <taxon>Caligidae</taxon>
        <taxon>Lepeophtheirus</taxon>
    </lineage>
</organism>
<feature type="compositionally biased region" description="Polar residues" evidence="12">
    <location>
        <begin position="2213"/>
        <end position="2226"/>
    </location>
</feature>
<feature type="compositionally biased region" description="Low complexity" evidence="12">
    <location>
        <begin position="448"/>
        <end position="460"/>
    </location>
</feature>
<feature type="region of interest" description="Disordered" evidence="12">
    <location>
        <begin position="1852"/>
        <end position="2086"/>
    </location>
</feature>
<feature type="domain" description="C2H2-type" evidence="13">
    <location>
        <begin position="800"/>
        <end position="827"/>
    </location>
</feature>
<feature type="compositionally biased region" description="Polar residues" evidence="12">
    <location>
        <begin position="3085"/>
        <end position="3103"/>
    </location>
</feature>
<evidence type="ECO:0000313" key="14">
    <source>
        <dbReference type="EMBL" id="CDW27275.1"/>
    </source>
</evidence>
<dbReference type="InterPro" id="IPR050752">
    <property type="entry name" value="C2H2-ZF_domain"/>
</dbReference>
<dbReference type="GO" id="GO:0000981">
    <property type="term" value="F:DNA-binding transcription factor activity, RNA polymerase II-specific"/>
    <property type="evidence" value="ECO:0007669"/>
    <property type="project" value="TreeGrafter"/>
</dbReference>
<feature type="region of interest" description="Disordered" evidence="12">
    <location>
        <begin position="426"/>
        <end position="470"/>
    </location>
</feature>
<evidence type="ECO:0000256" key="11">
    <source>
        <dbReference type="SAM" id="Coils"/>
    </source>
</evidence>
<feature type="compositionally biased region" description="Basic and acidic residues" evidence="12">
    <location>
        <begin position="3164"/>
        <end position="3185"/>
    </location>
</feature>
<feature type="region of interest" description="Disordered" evidence="12">
    <location>
        <begin position="3409"/>
        <end position="3524"/>
    </location>
</feature>
<protein>
    <submittedName>
        <fullName evidence="14">Zinc finger protein 84like [Ceratitis capitata]</fullName>
    </submittedName>
</protein>
<feature type="compositionally biased region" description="Polar residues" evidence="12">
    <location>
        <begin position="461"/>
        <end position="470"/>
    </location>
</feature>
<feature type="region of interest" description="Disordered" evidence="12">
    <location>
        <begin position="2465"/>
        <end position="2536"/>
    </location>
</feature>
<dbReference type="PANTHER" id="PTHR24384:SF189">
    <property type="entry name" value="C2H2-TYPE DOMAIN-CONTAINING PROTEIN-RELATED"/>
    <property type="match status" value="1"/>
</dbReference>
<feature type="compositionally biased region" description="Basic and acidic residues" evidence="12">
    <location>
        <begin position="1942"/>
        <end position="1952"/>
    </location>
</feature>
<feature type="non-terminal residue" evidence="14">
    <location>
        <position position="4064"/>
    </location>
</feature>
<feature type="compositionally biased region" description="Basic and acidic residues" evidence="12">
    <location>
        <begin position="2376"/>
        <end position="2387"/>
    </location>
</feature>
<evidence type="ECO:0000256" key="5">
    <source>
        <dbReference type="ARBA" id="ARBA00022833"/>
    </source>
</evidence>
<feature type="compositionally biased region" description="Polar residues" evidence="12">
    <location>
        <begin position="2799"/>
        <end position="2819"/>
    </location>
</feature>
<evidence type="ECO:0000256" key="8">
    <source>
        <dbReference type="ARBA" id="ARBA00023163"/>
    </source>
</evidence>
<feature type="compositionally biased region" description="Basic and acidic residues" evidence="12">
    <location>
        <begin position="2976"/>
        <end position="2992"/>
    </location>
</feature>
<feature type="region of interest" description="Disordered" evidence="12">
    <location>
        <begin position="3545"/>
        <end position="3654"/>
    </location>
</feature>
<feature type="compositionally biased region" description="Polar residues" evidence="12">
    <location>
        <begin position="3480"/>
        <end position="3490"/>
    </location>
</feature>
<feature type="domain" description="C2H2-type" evidence="13">
    <location>
        <begin position="4011"/>
        <end position="4038"/>
    </location>
</feature>
<feature type="region of interest" description="Disordered" evidence="12">
    <location>
        <begin position="3872"/>
        <end position="3904"/>
    </location>
</feature>
<dbReference type="PROSITE" id="PS50157">
    <property type="entry name" value="ZINC_FINGER_C2H2_2"/>
    <property type="match status" value="18"/>
</dbReference>
<feature type="region of interest" description="Disordered" evidence="12">
    <location>
        <begin position="1002"/>
        <end position="1023"/>
    </location>
</feature>
<dbReference type="SUPFAM" id="SSF57667">
    <property type="entry name" value="beta-beta-alpha zinc fingers"/>
    <property type="match status" value="11"/>
</dbReference>
<keyword evidence="2" id="KW-0479">Metal-binding</keyword>
<feature type="region of interest" description="Disordered" evidence="12">
    <location>
        <begin position="2833"/>
        <end position="2903"/>
    </location>
</feature>
<feature type="compositionally biased region" description="Basic and acidic residues" evidence="12">
    <location>
        <begin position="3022"/>
        <end position="3036"/>
    </location>
</feature>
<feature type="region of interest" description="Disordered" evidence="12">
    <location>
        <begin position="2659"/>
        <end position="2682"/>
    </location>
</feature>
<keyword evidence="11" id="KW-0175">Coiled coil</keyword>
<feature type="compositionally biased region" description="Basic and acidic residues" evidence="12">
    <location>
        <begin position="2466"/>
        <end position="2476"/>
    </location>
</feature>
<evidence type="ECO:0000256" key="3">
    <source>
        <dbReference type="ARBA" id="ARBA00022737"/>
    </source>
</evidence>
<feature type="compositionally biased region" description="Basic and acidic residues" evidence="12">
    <location>
        <begin position="19"/>
        <end position="29"/>
    </location>
</feature>
<feature type="compositionally biased region" description="Low complexity" evidence="12">
    <location>
        <begin position="2477"/>
        <end position="2488"/>
    </location>
</feature>
<feature type="region of interest" description="Disordered" evidence="12">
    <location>
        <begin position="589"/>
        <end position="613"/>
    </location>
</feature>
<feature type="region of interest" description="Disordered" evidence="12">
    <location>
        <begin position="3959"/>
        <end position="4009"/>
    </location>
</feature>
<feature type="region of interest" description="Disordered" evidence="12">
    <location>
        <begin position="2777"/>
        <end position="2819"/>
    </location>
</feature>
<dbReference type="InterPro" id="IPR036236">
    <property type="entry name" value="Znf_C2H2_sf"/>
</dbReference>
<feature type="region of interest" description="Disordered" evidence="12">
    <location>
        <begin position="1770"/>
        <end position="1819"/>
    </location>
</feature>